<keyword evidence="2" id="KW-1133">Transmembrane helix</keyword>
<accession>A0A7V3PTV5</accession>
<evidence type="ECO:0000313" key="6">
    <source>
        <dbReference type="EMBL" id="HGD13282.1"/>
    </source>
</evidence>
<dbReference type="Pfam" id="PF25990">
    <property type="entry name" value="Beta-barrel_YknX"/>
    <property type="match status" value="1"/>
</dbReference>
<dbReference type="AlphaFoldDB" id="A0A7V3PTV5"/>
<reference evidence="6" key="1">
    <citation type="journal article" date="2020" name="mSystems">
        <title>Genome- and Community-Level Interaction Insights into Carbon Utilization and Element Cycling Functions of Hydrothermarchaeota in Hydrothermal Sediment.</title>
        <authorList>
            <person name="Zhou Z."/>
            <person name="Liu Y."/>
            <person name="Xu W."/>
            <person name="Pan J."/>
            <person name="Luo Z.H."/>
            <person name="Li M."/>
        </authorList>
    </citation>
    <scope>NUCLEOTIDE SEQUENCE [LARGE SCALE GENOMIC DNA]</scope>
    <source>
        <strain evidence="6">SpSt-914</strain>
    </source>
</reference>
<evidence type="ECO:0000259" key="3">
    <source>
        <dbReference type="Pfam" id="PF25917"/>
    </source>
</evidence>
<keyword evidence="2" id="KW-0812">Transmembrane</keyword>
<dbReference type="InterPro" id="IPR058625">
    <property type="entry name" value="MdtA-like_BSH"/>
</dbReference>
<dbReference type="InterPro" id="IPR006143">
    <property type="entry name" value="RND_pump_MFP"/>
</dbReference>
<evidence type="ECO:0000259" key="4">
    <source>
        <dbReference type="Pfam" id="PF25989"/>
    </source>
</evidence>
<organism evidence="6">
    <name type="scientific">candidate division WOR-3 bacterium</name>
    <dbReference type="NCBI Taxonomy" id="2052148"/>
    <lineage>
        <taxon>Bacteria</taxon>
        <taxon>Bacteria division WOR-3</taxon>
    </lineage>
</organism>
<dbReference type="Gene3D" id="2.40.50.100">
    <property type="match status" value="1"/>
</dbReference>
<feature type="domain" description="Multidrug resistance protein MdtA-like barrel-sandwich hybrid" evidence="3">
    <location>
        <begin position="60"/>
        <end position="184"/>
    </location>
</feature>
<gene>
    <name evidence="6" type="ORF">ENX16_04300</name>
</gene>
<dbReference type="GO" id="GO:0015562">
    <property type="term" value="F:efflux transmembrane transporter activity"/>
    <property type="evidence" value="ECO:0007669"/>
    <property type="project" value="TreeGrafter"/>
</dbReference>
<evidence type="ECO:0000256" key="1">
    <source>
        <dbReference type="ARBA" id="ARBA00009477"/>
    </source>
</evidence>
<dbReference type="Gene3D" id="2.40.420.20">
    <property type="match status" value="1"/>
</dbReference>
<dbReference type="Pfam" id="PF25989">
    <property type="entry name" value="YknX_C"/>
    <property type="match status" value="1"/>
</dbReference>
<evidence type="ECO:0000259" key="5">
    <source>
        <dbReference type="Pfam" id="PF25990"/>
    </source>
</evidence>
<dbReference type="Gene3D" id="1.10.287.470">
    <property type="entry name" value="Helix hairpin bin"/>
    <property type="match status" value="1"/>
</dbReference>
<dbReference type="Pfam" id="PF25917">
    <property type="entry name" value="BSH_RND"/>
    <property type="match status" value="1"/>
</dbReference>
<dbReference type="PANTHER" id="PTHR30469">
    <property type="entry name" value="MULTIDRUG RESISTANCE PROTEIN MDTA"/>
    <property type="match status" value="1"/>
</dbReference>
<dbReference type="InterPro" id="IPR058637">
    <property type="entry name" value="YknX-like_C"/>
</dbReference>
<comment type="similarity">
    <text evidence="1">Belongs to the membrane fusion protein (MFP) (TC 8.A.1) family.</text>
</comment>
<dbReference type="PANTHER" id="PTHR30469:SF33">
    <property type="entry name" value="SLR1207 PROTEIN"/>
    <property type="match status" value="1"/>
</dbReference>
<feature type="domain" description="YknX-like beta-barrel" evidence="5">
    <location>
        <begin position="202"/>
        <end position="277"/>
    </location>
</feature>
<sequence length="365" mass="39886">MSKKIKIILIIASILAIFILLTLLNRSRNSSGINCETQQVHYGSILSRVSGTGELRATAQVNLQAQVMGVVRRLRVQEGQTVRRGDTLLELDRQSYEAQLILARAQFNQTRLRHSRMESLYARNLISAEAYEESRTAYEVAEAQFRQAQDQFNKTVICAPIDGTVTRLNIKEGETVIIGTMNAAGTVLMVIADLSRMEALIQIDETDVLSVQPGQVATVKVDALPDTSFSGRVTRVGYMPVTSMLGTEQTAVNFEVEISLDSTVSALRPGMTVHADIITAQLDSVLVVPIQAVGRRKVKGKDTETVFVVKNNRAVLTPVRTGRSSDTEIEITEGLSPGDEVITGPYKVLSKLTDNALVQAKPGSE</sequence>
<dbReference type="NCBIfam" id="TIGR01730">
    <property type="entry name" value="RND_mfp"/>
    <property type="match status" value="1"/>
</dbReference>
<evidence type="ECO:0000256" key="2">
    <source>
        <dbReference type="SAM" id="Phobius"/>
    </source>
</evidence>
<dbReference type="Gene3D" id="2.40.30.170">
    <property type="match status" value="1"/>
</dbReference>
<feature type="transmembrane region" description="Helical" evidence="2">
    <location>
        <begin position="7"/>
        <end position="24"/>
    </location>
</feature>
<dbReference type="EMBL" id="DTMZ01000101">
    <property type="protein sequence ID" value="HGD13282.1"/>
    <property type="molecule type" value="Genomic_DNA"/>
</dbReference>
<name>A0A7V3PTV5_UNCW3</name>
<keyword evidence="2" id="KW-0472">Membrane</keyword>
<feature type="domain" description="YknX-like C-terminal permuted SH3-like" evidence="4">
    <location>
        <begin position="285"/>
        <end position="349"/>
    </location>
</feature>
<dbReference type="InterPro" id="IPR058636">
    <property type="entry name" value="Beta-barrel_YknX"/>
</dbReference>
<dbReference type="SUPFAM" id="SSF111369">
    <property type="entry name" value="HlyD-like secretion proteins"/>
    <property type="match status" value="1"/>
</dbReference>
<dbReference type="GO" id="GO:1990281">
    <property type="term" value="C:efflux pump complex"/>
    <property type="evidence" value="ECO:0007669"/>
    <property type="project" value="TreeGrafter"/>
</dbReference>
<comment type="caution">
    <text evidence="6">The sequence shown here is derived from an EMBL/GenBank/DDBJ whole genome shotgun (WGS) entry which is preliminary data.</text>
</comment>
<proteinExistence type="inferred from homology"/>
<protein>
    <submittedName>
        <fullName evidence="6">Efflux RND transporter periplasmic adaptor subunit</fullName>
    </submittedName>
</protein>